<dbReference type="PANTHER" id="PTHR12242">
    <property type="entry name" value="OS02G0130600 PROTEIN-RELATED"/>
    <property type="match status" value="1"/>
</dbReference>
<evidence type="ECO:0000313" key="3">
    <source>
        <dbReference type="EMBL" id="SSX29962.1"/>
    </source>
</evidence>
<proteinExistence type="predicted"/>
<dbReference type="EMBL" id="UFQT01001311">
    <property type="protein sequence ID" value="SSX29962.1"/>
    <property type="molecule type" value="Genomic_DNA"/>
</dbReference>
<organism evidence="3">
    <name type="scientific">Culicoides sonorensis</name>
    <name type="common">Biting midge</name>
    <dbReference type="NCBI Taxonomy" id="179676"/>
    <lineage>
        <taxon>Eukaryota</taxon>
        <taxon>Metazoa</taxon>
        <taxon>Ecdysozoa</taxon>
        <taxon>Arthropoda</taxon>
        <taxon>Hexapoda</taxon>
        <taxon>Insecta</taxon>
        <taxon>Pterygota</taxon>
        <taxon>Neoptera</taxon>
        <taxon>Endopterygota</taxon>
        <taxon>Diptera</taxon>
        <taxon>Nematocera</taxon>
        <taxon>Chironomoidea</taxon>
        <taxon>Ceratopogonidae</taxon>
        <taxon>Ceratopogoninae</taxon>
        <taxon>Culicoides</taxon>
        <taxon>Monoculicoides</taxon>
    </lineage>
</organism>
<feature type="transmembrane region" description="Helical" evidence="1">
    <location>
        <begin position="225"/>
        <end position="245"/>
    </location>
</feature>
<reference evidence="2" key="1">
    <citation type="submission" date="2018-04" db="EMBL/GenBank/DDBJ databases">
        <authorList>
            <person name="Go L.Y."/>
            <person name="Mitchell J.A."/>
        </authorList>
    </citation>
    <scope>NUCLEOTIDE SEQUENCE</scope>
    <source>
        <tissue evidence="2">Whole organism</tissue>
    </source>
</reference>
<gene>
    <name evidence="3" type="primary">CSON001918</name>
</gene>
<evidence type="ECO:0000256" key="1">
    <source>
        <dbReference type="SAM" id="Phobius"/>
    </source>
</evidence>
<feature type="transmembrane region" description="Helical" evidence="1">
    <location>
        <begin position="72"/>
        <end position="99"/>
    </location>
</feature>
<evidence type="ECO:0000313" key="2">
    <source>
        <dbReference type="EMBL" id="SSX10274.1"/>
    </source>
</evidence>
<dbReference type="InterPro" id="IPR049352">
    <property type="entry name" value="Rost"/>
</dbReference>
<reference evidence="3" key="2">
    <citation type="submission" date="2018-07" db="EMBL/GenBank/DDBJ databases">
        <authorList>
            <person name="Quirk P.G."/>
            <person name="Krulwich T.A."/>
        </authorList>
    </citation>
    <scope>NUCLEOTIDE SEQUENCE</scope>
</reference>
<accession>A0A336MHR5</accession>
<dbReference type="GO" id="GO:0016020">
    <property type="term" value="C:membrane"/>
    <property type="evidence" value="ECO:0007669"/>
    <property type="project" value="TreeGrafter"/>
</dbReference>
<sequence length="289" mass="33815">MHVRTFCITNCSKKRLTCDHDEPDKFIKSQWQQSSRCFIFLIYRWILACFFIGALIFSLWNHISKFHEISKFFIFLTNLGFILCVFYSLLAAVVTTWYFQPAQLQNIESMENMPLILRIIWIMHNVSLTFSVVITLVYWTLLYDSDKDQLDAKNILTHVCNSIVMFIDLMIIAHPIYLIHVLYTLLLGIIYAIFSVIYQFSGGLNLDEKPYIYGILDWNNAKKSIIVVFGIILLATMIHCILWIICHTRITVWKLCNQKNKVSFKDSTIEGNVNPNFGSMDFYKTVELP</sequence>
<feature type="transmembrane region" description="Helical" evidence="1">
    <location>
        <begin position="183"/>
        <end position="204"/>
    </location>
</feature>
<dbReference type="VEuPathDB" id="VectorBase:CSON001918"/>
<dbReference type="EMBL" id="UFQS01001311">
    <property type="protein sequence ID" value="SSX10274.1"/>
    <property type="molecule type" value="Genomic_DNA"/>
</dbReference>
<feature type="transmembrane region" description="Helical" evidence="1">
    <location>
        <begin position="155"/>
        <end position="177"/>
    </location>
</feature>
<dbReference type="OMA" id="YATNWAF"/>
<protein>
    <submittedName>
        <fullName evidence="3">CSON001918 protein</fullName>
    </submittedName>
</protein>
<keyword evidence="1" id="KW-0812">Transmembrane</keyword>
<feature type="transmembrane region" description="Helical" evidence="1">
    <location>
        <begin position="119"/>
        <end position="143"/>
    </location>
</feature>
<dbReference type="PANTHER" id="PTHR12242:SF46">
    <property type="entry name" value="IP08657P-RELATED"/>
    <property type="match status" value="1"/>
</dbReference>
<keyword evidence="1" id="KW-0472">Membrane</keyword>
<dbReference type="AlphaFoldDB" id="A0A336MHR5"/>
<feature type="transmembrane region" description="Helical" evidence="1">
    <location>
        <begin position="38"/>
        <end position="60"/>
    </location>
</feature>
<dbReference type="Pfam" id="PF21534">
    <property type="entry name" value="Rost"/>
    <property type="match status" value="1"/>
</dbReference>
<keyword evidence="1" id="KW-1133">Transmembrane helix</keyword>
<name>A0A336MHR5_CULSO</name>